<dbReference type="Gene3D" id="3.90.660.10">
    <property type="match status" value="1"/>
</dbReference>
<comment type="caution">
    <text evidence="2">The sequence shown here is derived from an EMBL/GenBank/DDBJ whole genome shotgun (WGS) entry which is preliminary data.</text>
</comment>
<protein>
    <recommendedName>
        <fullName evidence="1">Amine oxidase domain-containing protein</fullName>
    </recommendedName>
</protein>
<dbReference type="InterPro" id="IPR002937">
    <property type="entry name" value="Amino_oxidase"/>
</dbReference>
<dbReference type="PANTHER" id="PTHR10742">
    <property type="entry name" value="FLAVIN MONOAMINE OXIDASE"/>
    <property type="match status" value="1"/>
</dbReference>
<dbReference type="Proteomes" id="UP001265746">
    <property type="component" value="Unassembled WGS sequence"/>
</dbReference>
<dbReference type="SUPFAM" id="SSF54373">
    <property type="entry name" value="FAD-linked reductases, C-terminal domain"/>
    <property type="match status" value="1"/>
</dbReference>
<dbReference type="AlphaFoldDB" id="A0AAD9SH96"/>
<dbReference type="GO" id="GO:0006338">
    <property type="term" value="P:chromatin remodeling"/>
    <property type="evidence" value="ECO:0007669"/>
    <property type="project" value="TreeGrafter"/>
</dbReference>
<dbReference type="Gene3D" id="3.50.50.60">
    <property type="entry name" value="FAD/NAD(P)-binding domain"/>
    <property type="match status" value="1"/>
</dbReference>
<proteinExistence type="predicted"/>
<dbReference type="InterPro" id="IPR036188">
    <property type="entry name" value="FAD/NAD-bd_sf"/>
</dbReference>
<dbReference type="GO" id="GO:0003682">
    <property type="term" value="F:chromatin binding"/>
    <property type="evidence" value="ECO:0007669"/>
    <property type="project" value="TreeGrafter"/>
</dbReference>
<sequence length="492" mass="54326">MSTTKSSAKPRVCVVGAGISGLRAAGLLASGGCEVSIFEARHRIGGRVHQSTQLGGLVDIGASWIHGTEGNPFVELAEKSGTATVACGAVYSMFDMQGRYMERSLAKDLYEKAWAILDEASEYSKTQGLNIHPGASLKAFVGAKLNESDDEELLLASIIEMWGAFMGADYETQSLKNLWLDESVDGDNLFVASTFKRLVKDLAEDAVSRSDLHLNTEVILVKNAESLMNKASEHQVWVTTRDGRTHAFDQVIITAPLGWLKHNRQIFSPALPPRLSQAIDSIGYGNLEKIFIRFPKAFWDDVGRAPGQITFPIESLFLQPKYAPETNPNGWRQEIISLSGLPEPHAQPVIMFFTYGEWGRHISSLISGYNKKSSEYHEILDSHFRPYYSRLPQYNAESPDCNPIGFLSTDWQNDQFAGFGSFTNFPLGQGNGAEDLEALRQGIGRERGVWFAGEHVAPYKGIGTVLGAYQSGEYVTKEIIKSLNKDKEEETV</sequence>
<dbReference type="Pfam" id="PF01593">
    <property type="entry name" value="Amino_oxidase"/>
    <property type="match status" value="1"/>
</dbReference>
<organism evidence="2 3">
    <name type="scientific">Phomopsis amygdali</name>
    <name type="common">Fusicoccum amygdali</name>
    <dbReference type="NCBI Taxonomy" id="1214568"/>
    <lineage>
        <taxon>Eukaryota</taxon>
        <taxon>Fungi</taxon>
        <taxon>Dikarya</taxon>
        <taxon>Ascomycota</taxon>
        <taxon>Pezizomycotina</taxon>
        <taxon>Sordariomycetes</taxon>
        <taxon>Sordariomycetidae</taxon>
        <taxon>Diaporthales</taxon>
        <taxon>Diaporthaceae</taxon>
        <taxon>Diaporthe</taxon>
    </lineage>
</organism>
<evidence type="ECO:0000259" key="1">
    <source>
        <dbReference type="Pfam" id="PF01593"/>
    </source>
</evidence>
<dbReference type="GO" id="GO:0050660">
    <property type="term" value="F:flavin adenine dinucleotide binding"/>
    <property type="evidence" value="ECO:0007669"/>
    <property type="project" value="TreeGrafter"/>
</dbReference>
<dbReference type="SUPFAM" id="SSF51905">
    <property type="entry name" value="FAD/NAD(P)-binding domain"/>
    <property type="match status" value="1"/>
</dbReference>
<dbReference type="EMBL" id="JAUJFL010000003">
    <property type="protein sequence ID" value="KAK2608112.1"/>
    <property type="molecule type" value="Genomic_DNA"/>
</dbReference>
<dbReference type="InterPro" id="IPR050281">
    <property type="entry name" value="Flavin_monoamine_oxidase"/>
</dbReference>
<reference evidence="2" key="1">
    <citation type="submission" date="2023-06" db="EMBL/GenBank/DDBJ databases">
        <authorList>
            <person name="Noh H."/>
        </authorList>
    </citation>
    <scope>NUCLEOTIDE SEQUENCE</scope>
    <source>
        <strain evidence="2">DUCC20226</strain>
    </source>
</reference>
<keyword evidence="3" id="KW-1185">Reference proteome</keyword>
<evidence type="ECO:0000313" key="3">
    <source>
        <dbReference type="Proteomes" id="UP001265746"/>
    </source>
</evidence>
<name>A0AAD9SH96_PHOAM</name>
<dbReference type="GO" id="GO:0016491">
    <property type="term" value="F:oxidoreductase activity"/>
    <property type="evidence" value="ECO:0007669"/>
    <property type="project" value="InterPro"/>
</dbReference>
<feature type="domain" description="Amine oxidase" evidence="1">
    <location>
        <begin position="19"/>
        <end position="479"/>
    </location>
</feature>
<accession>A0AAD9SH96</accession>
<gene>
    <name evidence="2" type="ORF">N8I77_006745</name>
</gene>
<evidence type="ECO:0000313" key="2">
    <source>
        <dbReference type="EMBL" id="KAK2608112.1"/>
    </source>
</evidence>
<dbReference type="PANTHER" id="PTHR10742:SF414">
    <property type="entry name" value="CONTAINING AMINE OXIDASE, PUTATIVE (AFU_ORTHOLOGUE AFUA_3G12150)-RELATED"/>
    <property type="match status" value="1"/>
</dbReference>